<keyword evidence="4 11" id="KW-0808">Transferase</keyword>
<dbReference type="GO" id="GO:0006235">
    <property type="term" value="P:dTTP biosynthetic process"/>
    <property type="evidence" value="ECO:0007669"/>
    <property type="project" value="UniProtKB-UniRule"/>
</dbReference>
<comment type="similarity">
    <text evidence="1 11">Belongs to the thymidylate kinase family.</text>
</comment>
<dbReference type="Gene3D" id="3.40.50.300">
    <property type="entry name" value="P-loop containing nucleotide triphosphate hydrolases"/>
    <property type="match status" value="1"/>
</dbReference>
<dbReference type="GO" id="GO:0006227">
    <property type="term" value="P:dUDP biosynthetic process"/>
    <property type="evidence" value="ECO:0007669"/>
    <property type="project" value="TreeGrafter"/>
</dbReference>
<sequence length="178" mass="19509">MTREPGGTSGAELVRELVLSGAAKPFGAEAEAVLFSAARIDHVDRRIRPALATGSWVLCDRFTDSTRVYQGLSGVEAPILNAMERISLDGVRPDLTIVLDLDPEIGRARAASRRGDDAADRFESEAAEIDEARRRAFKRLAKSDPKRCVVIDASLPSPEVSDLVWRTVVDRLHPARYV</sequence>
<dbReference type="GO" id="GO:0005524">
    <property type="term" value="F:ATP binding"/>
    <property type="evidence" value="ECO:0007669"/>
    <property type="project" value="UniProtKB-UniRule"/>
</dbReference>
<feature type="domain" description="Thymidylate kinase-like" evidence="12">
    <location>
        <begin position="2"/>
        <end position="162"/>
    </location>
</feature>
<comment type="function">
    <text evidence="11">Phosphorylation of dTMP to form dTDP in both de novo and salvage pathways of dTTP synthesis.</text>
</comment>
<dbReference type="GO" id="GO:0006233">
    <property type="term" value="P:dTDP biosynthetic process"/>
    <property type="evidence" value="ECO:0007669"/>
    <property type="project" value="InterPro"/>
</dbReference>
<evidence type="ECO:0000256" key="2">
    <source>
        <dbReference type="ARBA" id="ARBA00012980"/>
    </source>
</evidence>
<keyword evidence="5 11" id="KW-0545">Nucleotide biosynthesis</keyword>
<evidence type="ECO:0000256" key="8">
    <source>
        <dbReference type="ARBA" id="ARBA00022840"/>
    </source>
</evidence>
<keyword evidence="14" id="KW-1185">Reference proteome</keyword>
<dbReference type="InterPro" id="IPR018094">
    <property type="entry name" value="Thymidylate_kinase"/>
</dbReference>
<evidence type="ECO:0000256" key="6">
    <source>
        <dbReference type="ARBA" id="ARBA00022741"/>
    </source>
</evidence>
<dbReference type="Proteomes" id="UP001229244">
    <property type="component" value="Unassembled WGS sequence"/>
</dbReference>
<dbReference type="SUPFAM" id="SSF52540">
    <property type="entry name" value="P-loop containing nucleoside triphosphate hydrolases"/>
    <property type="match status" value="1"/>
</dbReference>
<evidence type="ECO:0000313" key="14">
    <source>
        <dbReference type="Proteomes" id="UP001229244"/>
    </source>
</evidence>
<dbReference type="Pfam" id="PF02223">
    <property type="entry name" value="Thymidylate_kin"/>
    <property type="match status" value="1"/>
</dbReference>
<dbReference type="AlphaFoldDB" id="A0AAE4AT89"/>
<dbReference type="EC" id="2.7.4.9" evidence="2 11"/>
<name>A0AAE4AT89_9HYPH</name>
<dbReference type="InterPro" id="IPR027417">
    <property type="entry name" value="P-loop_NTPase"/>
</dbReference>
<protein>
    <recommendedName>
        <fullName evidence="3 11">Thymidylate kinase</fullName>
        <ecNumber evidence="2 11">2.7.4.9</ecNumber>
    </recommendedName>
    <alternativeName>
        <fullName evidence="9 11">dTMP kinase</fullName>
    </alternativeName>
</protein>
<evidence type="ECO:0000259" key="12">
    <source>
        <dbReference type="Pfam" id="PF02223"/>
    </source>
</evidence>
<evidence type="ECO:0000256" key="3">
    <source>
        <dbReference type="ARBA" id="ARBA00017144"/>
    </source>
</evidence>
<comment type="caution">
    <text evidence="11">Lacks conserved residue(s) required for the propagation of feature annotation.</text>
</comment>
<dbReference type="InterPro" id="IPR018095">
    <property type="entry name" value="Thymidylate_kin_CS"/>
</dbReference>
<accession>A0AAE4AT89</accession>
<dbReference type="EMBL" id="JAUSUL010000002">
    <property type="protein sequence ID" value="MDQ0315870.1"/>
    <property type="molecule type" value="Genomic_DNA"/>
</dbReference>
<dbReference type="GO" id="GO:0005829">
    <property type="term" value="C:cytosol"/>
    <property type="evidence" value="ECO:0007669"/>
    <property type="project" value="TreeGrafter"/>
</dbReference>
<evidence type="ECO:0000256" key="11">
    <source>
        <dbReference type="HAMAP-Rule" id="MF_00165"/>
    </source>
</evidence>
<evidence type="ECO:0000256" key="7">
    <source>
        <dbReference type="ARBA" id="ARBA00022777"/>
    </source>
</evidence>
<dbReference type="PANTHER" id="PTHR10344:SF4">
    <property type="entry name" value="UMP-CMP KINASE 2, MITOCHONDRIAL"/>
    <property type="match status" value="1"/>
</dbReference>
<keyword evidence="8 11" id="KW-0067">ATP-binding</keyword>
<reference evidence="13" key="1">
    <citation type="submission" date="2023-07" db="EMBL/GenBank/DDBJ databases">
        <title>Genomic Encyclopedia of Type Strains, Phase IV (KMG-IV): sequencing the most valuable type-strain genomes for metagenomic binning, comparative biology and taxonomic classification.</title>
        <authorList>
            <person name="Goeker M."/>
        </authorList>
    </citation>
    <scope>NUCLEOTIDE SEQUENCE</scope>
    <source>
        <strain evidence="13">DSM 21202</strain>
    </source>
</reference>
<comment type="caution">
    <text evidence="13">The sequence shown here is derived from an EMBL/GenBank/DDBJ whole genome shotgun (WGS) entry which is preliminary data.</text>
</comment>
<dbReference type="PROSITE" id="PS01331">
    <property type="entry name" value="THYMIDYLATE_KINASE"/>
    <property type="match status" value="1"/>
</dbReference>
<dbReference type="HAMAP" id="MF_00165">
    <property type="entry name" value="Thymidylate_kinase"/>
    <property type="match status" value="1"/>
</dbReference>
<keyword evidence="6 11" id="KW-0547">Nucleotide-binding</keyword>
<dbReference type="InterPro" id="IPR039430">
    <property type="entry name" value="Thymidylate_kin-like_dom"/>
</dbReference>
<proteinExistence type="inferred from homology"/>
<dbReference type="GO" id="GO:0004798">
    <property type="term" value="F:dTMP kinase activity"/>
    <property type="evidence" value="ECO:0007669"/>
    <property type="project" value="UniProtKB-UniRule"/>
</dbReference>
<evidence type="ECO:0000256" key="1">
    <source>
        <dbReference type="ARBA" id="ARBA00009776"/>
    </source>
</evidence>
<gene>
    <name evidence="11" type="primary">tmk</name>
    <name evidence="13" type="ORF">J2S73_002327</name>
</gene>
<dbReference type="CDD" id="cd01672">
    <property type="entry name" value="TMPK"/>
    <property type="match status" value="1"/>
</dbReference>
<dbReference type="PANTHER" id="PTHR10344">
    <property type="entry name" value="THYMIDYLATE KINASE"/>
    <property type="match status" value="1"/>
</dbReference>
<evidence type="ECO:0000256" key="9">
    <source>
        <dbReference type="ARBA" id="ARBA00029962"/>
    </source>
</evidence>
<evidence type="ECO:0000256" key="5">
    <source>
        <dbReference type="ARBA" id="ARBA00022727"/>
    </source>
</evidence>
<evidence type="ECO:0000256" key="10">
    <source>
        <dbReference type="ARBA" id="ARBA00048743"/>
    </source>
</evidence>
<organism evidence="13 14">
    <name type="scientific">Amorphus orientalis</name>
    <dbReference type="NCBI Taxonomy" id="649198"/>
    <lineage>
        <taxon>Bacteria</taxon>
        <taxon>Pseudomonadati</taxon>
        <taxon>Pseudomonadota</taxon>
        <taxon>Alphaproteobacteria</taxon>
        <taxon>Hyphomicrobiales</taxon>
        <taxon>Amorphaceae</taxon>
        <taxon>Amorphus</taxon>
    </lineage>
</organism>
<keyword evidence="7 11" id="KW-0418">Kinase</keyword>
<dbReference type="NCBIfam" id="TIGR00041">
    <property type="entry name" value="DTMP_kinase"/>
    <property type="match status" value="1"/>
</dbReference>
<evidence type="ECO:0000256" key="4">
    <source>
        <dbReference type="ARBA" id="ARBA00022679"/>
    </source>
</evidence>
<comment type="catalytic activity">
    <reaction evidence="10 11">
        <text>dTMP + ATP = dTDP + ADP</text>
        <dbReference type="Rhea" id="RHEA:13517"/>
        <dbReference type="ChEBI" id="CHEBI:30616"/>
        <dbReference type="ChEBI" id="CHEBI:58369"/>
        <dbReference type="ChEBI" id="CHEBI:63528"/>
        <dbReference type="ChEBI" id="CHEBI:456216"/>
        <dbReference type="EC" id="2.7.4.9"/>
    </reaction>
</comment>
<evidence type="ECO:0000313" key="13">
    <source>
        <dbReference type="EMBL" id="MDQ0315870.1"/>
    </source>
</evidence>